<evidence type="ECO:0000256" key="1">
    <source>
        <dbReference type="SAM" id="Phobius"/>
    </source>
</evidence>
<feature type="transmembrane region" description="Helical" evidence="1">
    <location>
        <begin position="47"/>
        <end position="78"/>
    </location>
</feature>
<organism evidence="2 3">
    <name type="scientific">Qipengyuania gelatinilytica</name>
    <dbReference type="NCBI Taxonomy" id="2867231"/>
    <lineage>
        <taxon>Bacteria</taxon>
        <taxon>Pseudomonadati</taxon>
        <taxon>Pseudomonadota</taxon>
        <taxon>Alphaproteobacteria</taxon>
        <taxon>Sphingomonadales</taxon>
        <taxon>Erythrobacteraceae</taxon>
        <taxon>Qipengyuania</taxon>
    </lineage>
</organism>
<dbReference type="PANTHER" id="PTHR41795:SF1">
    <property type="entry name" value="EXOPOLYSACCHARIDE SYNTHESIS PROTEIN"/>
    <property type="match status" value="1"/>
</dbReference>
<feature type="transmembrane region" description="Helical" evidence="1">
    <location>
        <begin position="156"/>
        <end position="174"/>
    </location>
</feature>
<accession>A0ABX9AAX3</accession>
<protein>
    <submittedName>
        <fullName evidence="2">Exopolysaccharide biosynthesis protein</fullName>
    </submittedName>
</protein>
<keyword evidence="3" id="KW-1185">Reference proteome</keyword>
<name>A0ABX9AAX3_9SPHN</name>
<gene>
    <name evidence="2" type="ORF">K3136_06615</name>
</gene>
<dbReference type="Pfam" id="PF06055">
    <property type="entry name" value="ExoD"/>
    <property type="match status" value="1"/>
</dbReference>
<dbReference type="PANTHER" id="PTHR41795">
    <property type="entry name" value="EXOPOLYSACCHARIDE SYNTHESIS PROTEIN"/>
    <property type="match status" value="1"/>
</dbReference>
<proteinExistence type="predicted"/>
<dbReference type="PIRSF" id="PIRSF033239">
    <property type="entry name" value="ExoD"/>
    <property type="match status" value="1"/>
</dbReference>
<keyword evidence="1" id="KW-0472">Membrane</keyword>
<keyword evidence="1" id="KW-0812">Transmembrane</keyword>
<sequence length="222" mass="23528">MSGIRNGKDPEGVEDVIGELDELASENDEVCIADVLDDFGARSFGPVIMIFALIEITPIGAIPGVPTTLASIIALIALQMLFGKEHIWMPQFVQKRSVESKKLHKAVGKLRGVAHWLDGHSKDRLSALTQGLWLKVAALAIVILCVTVPPLEFLPFASSGPMLAIAAIGLALIVRDGLVMLFALALAVAALGGGTYYYYTSGDEEGSSSAWTAPLDEGPTLT</sequence>
<dbReference type="Proteomes" id="UP000824321">
    <property type="component" value="Chromosome"/>
</dbReference>
<dbReference type="RefSeq" id="WP_221432068.1">
    <property type="nucleotide sequence ID" value="NZ_CP081294.1"/>
</dbReference>
<evidence type="ECO:0000313" key="3">
    <source>
        <dbReference type="Proteomes" id="UP000824321"/>
    </source>
</evidence>
<dbReference type="InterPro" id="IPR010331">
    <property type="entry name" value="ExoD"/>
</dbReference>
<feature type="transmembrane region" description="Helical" evidence="1">
    <location>
        <begin position="132"/>
        <end position="150"/>
    </location>
</feature>
<reference evidence="2 3" key="1">
    <citation type="submission" date="2021-08" db="EMBL/GenBank/DDBJ databases">
        <title>Comparative Genomics Analysis of the Genus Qipengyuania Reveals Extensive Genetic Diversity and Metabolic Versatility, Including the Description of Fifteen Novel Species.</title>
        <authorList>
            <person name="Liu Y."/>
        </authorList>
    </citation>
    <scope>NUCLEOTIDE SEQUENCE [LARGE SCALE GENOMIC DNA]</scope>
    <source>
        <strain evidence="2 3">1NDH1</strain>
    </source>
</reference>
<keyword evidence="1" id="KW-1133">Transmembrane helix</keyword>
<dbReference type="EMBL" id="CP081294">
    <property type="protein sequence ID" value="QZD96348.1"/>
    <property type="molecule type" value="Genomic_DNA"/>
</dbReference>
<feature type="transmembrane region" description="Helical" evidence="1">
    <location>
        <begin position="181"/>
        <end position="199"/>
    </location>
</feature>
<evidence type="ECO:0000313" key="2">
    <source>
        <dbReference type="EMBL" id="QZD96348.1"/>
    </source>
</evidence>